<dbReference type="InterPro" id="IPR006683">
    <property type="entry name" value="Thioestr_dom"/>
</dbReference>
<dbReference type="Proteomes" id="UP000095003">
    <property type="component" value="Unassembled WGS sequence"/>
</dbReference>
<evidence type="ECO:0000313" key="8">
    <source>
        <dbReference type="Proteomes" id="UP000094271"/>
    </source>
</evidence>
<dbReference type="EMBL" id="MEHA01000023">
    <property type="protein sequence ID" value="ODR46739.1"/>
    <property type="molecule type" value="Genomic_DNA"/>
</dbReference>
<evidence type="ECO:0000256" key="3">
    <source>
        <dbReference type="PROSITE-ProRule" id="PRU01106"/>
    </source>
</evidence>
<protein>
    <submittedName>
        <fullName evidence="6">Acyl-CoA thioesterase</fullName>
    </submittedName>
    <submittedName>
        <fullName evidence="5">Putative acyl-CoA thioester hydrolase</fullName>
        <ecNumber evidence="5">3.1.2.-</ecNumber>
    </submittedName>
</protein>
<sequence>MEPKKVTDSLTEQIHVVIYPDINGFGRLFGGQLLKWIDEVAGATARRHCGNNATTAAIDNLQFKAGAFINDVLVLTGRVTYVGKTSMEVRVDTYKENPDGTRHPINRAYFVMVNMGEDGKPTEAPPLLLNPDDPAEQMEWDNALKRRELRLMRRKEGF</sequence>
<reference evidence="6 8" key="3">
    <citation type="submission" date="2016-08" db="EMBL/GenBank/DDBJ databases">
        <authorList>
            <person name="Seilhamer J.J."/>
        </authorList>
    </citation>
    <scope>NUCLEOTIDE SEQUENCE [LARGE SCALE GENOMIC DNA]</scope>
    <source>
        <strain evidence="6 8">NML150140-1</strain>
    </source>
</reference>
<evidence type="ECO:0000313" key="9">
    <source>
        <dbReference type="Proteomes" id="UP000094869"/>
    </source>
</evidence>
<dbReference type="Gene3D" id="3.10.129.10">
    <property type="entry name" value="Hotdog Thioesterase"/>
    <property type="match status" value="1"/>
</dbReference>
<dbReference type="InterPro" id="IPR029069">
    <property type="entry name" value="HotDog_dom_sf"/>
</dbReference>
<dbReference type="EMBL" id="MEHD01000047">
    <property type="protein sequence ID" value="ODR46917.1"/>
    <property type="molecule type" value="Genomic_DNA"/>
</dbReference>
<dbReference type="GO" id="GO:0006637">
    <property type="term" value="P:acyl-CoA metabolic process"/>
    <property type="evidence" value="ECO:0007669"/>
    <property type="project" value="TreeGrafter"/>
</dbReference>
<dbReference type="GO" id="GO:0005737">
    <property type="term" value="C:cytoplasm"/>
    <property type="evidence" value="ECO:0007669"/>
    <property type="project" value="TreeGrafter"/>
</dbReference>
<reference evidence="5 10" key="1">
    <citation type="submission" date="2016-07" db="EMBL/GenBank/DDBJ databases">
        <title>Characterization of isolates of Eisenbergiella tayi derived from blood cultures, using whole genome sequencing.</title>
        <authorList>
            <person name="Burdz T."/>
            <person name="Wiebe D."/>
            <person name="Huynh C."/>
            <person name="Bernard K."/>
        </authorList>
    </citation>
    <scope>NUCLEOTIDE SEQUENCE [LARGE SCALE GENOMIC DNA]</scope>
    <source>
        <strain evidence="5 10">NML 120489</strain>
    </source>
</reference>
<dbReference type="EC" id="3.1.2.-" evidence="5"/>
<evidence type="ECO:0000313" key="7">
    <source>
        <dbReference type="EMBL" id="ODR46917.1"/>
    </source>
</evidence>
<dbReference type="GeneID" id="93300376"/>
<evidence type="ECO:0000313" key="5">
    <source>
        <dbReference type="EMBL" id="ODM14174.1"/>
    </source>
</evidence>
<dbReference type="EMBL" id="MCGI01000001">
    <property type="protein sequence ID" value="ODM14174.1"/>
    <property type="molecule type" value="Genomic_DNA"/>
</dbReference>
<comment type="similarity">
    <text evidence="1">Belongs to the acyl coenzyme A hydrolase family.</text>
</comment>
<dbReference type="GO" id="GO:0052816">
    <property type="term" value="F:long-chain fatty acyl-CoA hydrolase activity"/>
    <property type="evidence" value="ECO:0007669"/>
    <property type="project" value="TreeGrafter"/>
</dbReference>
<evidence type="ECO:0000259" key="4">
    <source>
        <dbReference type="PROSITE" id="PS51770"/>
    </source>
</evidence>
<dbReference type="OrthoDB" id="9791628at2"/>
<dbReference type="PANTHER" id="PTHR11049">
    <property type="entry name" value="ACYL COENZYME A THIOESTER HYDROLASE"/>
    <property type="match status" value="1"/>
</dbReference>
<keyword evidence="9" id="KW-1185">Reference proteome</keyword>
<dbReference type="PATRIC" id="fig|1432052.3.peg.2078"/>
<name>A0A1E3AZT7_9FIRM</name>
<dbReference type="Proteomes" id="UP000094271">
    <property type="component" value="Unassembled WGS sequence"/>
</dbReference>
<dbReference type="PROSITE" id="PS51770">
    <property type="entry name" value="HOTDOG_ACOT"/>
    <property type="match status" value="1"/>
</dbReference>
<reference evidence="7 9" key="2">
    <citation type="submission" date="2016-08" db="EMBL/GenBank/DDBJ databases">
        <title>Characterization of Isolates of Eisenbergiella tayi Derived from Blood Cultures, Using Whole Genome Sequencing.</title>
        <authorList>
            <person name="Bernier A.-M."/>
            <person name="Burdz T."/>
            <person name="Wiebe D."/>
            <person name="Bernard K."/>
        </authorList>
    </citation>
    <scope>NUCLEOTIDE SEQUENCE [LARGE SCALE GENOMIC DNA]</scope>
    <source>
        <strain evidence="7 9">NML120146</strain>
    </source>
</reference>
<dbReference type="InterPro" id="IPR040170">
    <property type="entry name" value="Cytosol_ACT"/>
</dbReference>
<dbReference type="CDD" id="cd03442">
    <property type="entry name" value="BFIT_BACH"/>
    <property type="match status" value="1"/>
</dbReference>
<comment type="caution">
    <text evidence="5">The sequence shown here is derived from an EMBL/GenBank/DDBJ whole genome shotgun (WGS) entry which is preliminary data.</text>
</comment>
<dbReference type="AlphaFoldDB" id="A0A1E3AZT7"/>
<evidence type="ECO:0000256" key="1">
    <source>
        <dbReference type="ARBA" id="ARBA00010458"/>
    </source>
</evidence>
<feature type="domain" description="HotDog ACOT-type" evidence="4">
    <location>
        <begin position="7"/>
        <end position="118"/>
    </location>
</feature>
<keyword evidence="2 3" id="KW-0378">Hydrolase</keyword>
<gene>
    <name evidence="5" type="ORF">BEH84_01896</name>
    <name evidence="6" type="ORF">BEI59_24960</name>
    <name evidence="7" type="ORF">BEI63_27150</name>
</gene>
<organism evidence="5 10">
    <name type="scientific">Eisenbergiella tayi</name>
    <dbReference type="NCBI Taxonomy" id="1432052"/>
    <lineage>
        <taxon>Bacteria</taxon>
        <taxon>Bacillati</taxon>
        <taxon>Bacillota</taxon>
        <taxon>Clostridia</taxon>
        <taxon>Lachnospirales</taxon>
        <taxon>Lachnospiraceae</taxon>
        <taxon>Eisenbergiella</taxon>
    </lineage>
</organism>
<evidence type="ECO:0000313" key="10">
    <source>
        <dbReference type="Proteomes" id="UP000095003"/>
    </source>
</evidence>
<dbReference type="Proteomes" id="UP000094869">
    <property type="component" value="Unassembled WGS sequence"/>
</dbReference>
<evidence type="ECO:0000313" key="6">
    <source>
        <dbReference type="EMBL" id="ODR46739.1"/>
    </source>
</evidence>
<proteinExistence type="inferred from homology"/>
<dbReference type="RefSeq" id="WP_009255090.1">
    <property type="nucleotide sequence ID" value="NZ_BAABXS010000002.1"/>
</dbReference>
<dbReference type="Pfam" id="PF03061">
    <property type="entry name" value="4HBT"/>
    <property type="match status" value="1"/>
</dbReference>
<evidence type="ECO:0000256" key="2">
    <source>
        <dbReference type="ARBA" id="ARBA00022801"/>
    </source>
</evidence>
<dbReference type="InterPro" id="IPR033120">
    <property type="entry name" value="HOTDOG_ACOT"/>
</dbReference>
<dbReference type="SUPFAM" id="SSF54637">
    <property type="entry name" value="Thioesterase/thiol ester dehydrase-isomerase"/>
    <property type="match status" value="1"/>
</dbReference>
<accession>A0A1E3AZT7</accession>